<proteinExistence type="predicted"/>
<feature type="transmembrane region" description="Helical" evidence="1">
    <location>
        <begin position="12"/>
        <end position="34"/>
    </location>
</feature>
<protein>
    <submittedName>
        <fullName evidence="2">Uncharacterized protein</fullName>
    </submittedName>
</protein>
<dbReference type="Proteomes" id="UP000800041">
    <property type="component" value="Unassembled WGS sequence"/>
</dbReference>
<evidence type="ECO:0000313" key="3">
    <source>
        <dbReference type="Proteomes" id="UP000800041"/>
    </source>
</evidence>
<keyword evidence="1" id="KW-1133">Transmembrane helix</keyword>
<accession>A0A6G1H4X8</accession>
<keyword evidence="1" id="KW-0812">Transmembrane</keyword>
<feature type="transmembrane region" description="Helical" evidence="1">
    <location>
        <begin position="72"/>
        <end position="92"/>
    </location>
</feature>
<dbReference type="AlphaFoldDB" id="A0A6G1H4X8"/>
<keyword evidence="1" id="KW-0472">Membrane</keyword>
<reference evidence="2" key="1">
    <citation type="journal article" date="2020" name="Stud. Mycol.">
        <title>101 Dothideomycetes genomes: a test case for predicting lifestyles and emergence of pathogens.</title>
        <authorList>
            <person name="Haridas S."/>
            <person name="Albert R."/>
            <person name="Binder M."/>
            <person name="Bloem J."/>
            <person name="Labutti K."/>
            <person name="Salamov A."/>
            <person name="Andreopoulos B."/>
            <person name="Baker S."/>
            <person name="Barry K."/>
            <person name="Bills G."/>
            <person name="Bluhm B."/>
            <person name="Cannon C."/>
            <person name="Castanera R."/>
            <person name="Culley D."/>
            <person name="Daum C."/>
            <person name="Ezra D."/>
            <person name="Gonzalez J."/>
            <person name="Henrissat B."/>
            <person name="Kuo A."/>
            <person name="Liang C."/>
            <person name="Lipzen A."/>
            <person name="Lutzoni F."/>
            <person name="Magnuson J."/>
            <person name="Mondo S."/>
            <person name="Nolan M."/>
            <person name="Ohm R."/>
            <person name="Pangilinan J."/>
            <person name="Park H.-J."/>
            <person name="Ramirez L."/>
            <person name="Alfaro M."/>
            <person name="Sun H."/>
            <person name="Tritt A."/>
            <person name="Yoshinaga Y."/>
            <person name="Zwiers L.-H."/>
            <person name="Turgeon B."/>
            <person name="Goodwin S."/>
            <person name="Spatafora J."/>
            <person name="Crous P."/>
            <person name="Grigoriev I."/>
        </authorList>
    </citation>
    <scope>NUCLEOTIDE SEQUENCE</scope>
    <source>
        <strain evidence="2">CBS 113979</strain>
    </source>
</reference>
<evidence type="ECO:0000313" key="2">
    <source>
        <dbReference type="EMBL" id="KAF1988271.1"/>
    </source>
</evidence>
<dbReference type="EMBL" id="ML977149">
    <property type="protein sequence ID" value="KAF1988271.1"/>
    <property type="molecule type" value="Genomic_DNA"/>
</dbReference>
<name>A0A6G1H4X8_9PEZI</name>
<evidence type="ECO:0000256" key="1">
    <source>
        <dbReference type="SAM" id="Phobius"/>
    </source>
</evidence>
<gene>
    <name evidence="2" type="ORF">K402DRAFT_32116</name>
</gene>
<keyword evidence="3" id="KW-1185">Reference proteome</keyword>
<sequence>MLSASIQCRTVLAASYLFFVVMELLGFCTSSQVMGRKKIDVSDRCMDISSLDSEVLWKELNPVTGAGIPWPLVRANILFFSPMLLGLNCFFFKVA</sequence>
<organism evidence="2 3">
    <name type="scientific">Aulographum hederae CBS 113979</name>
    <dbReference type="NCBI Taxonomy" id="1176131"/>
    <lineage>
        <taxon>Eukaryota</taxon>
        <taxon>Fungi</taxon>
        <taxon>Dikarya</taxon>
        <taxon>Ascomycota</taxon>
        <taxon>Pezizomycotina</taxon>
        <taxon>Dothideomycetes</taxon>
        <taxon>Pleosporomycetidae</taxon>
        <taxon>Aulographales</taxon>
        <taxon>Aulographaceae</taxon>
    </lineage>
</organism>